<sequence length="409" mass="43027">MDAELMSVNELDKLWTNSNPTHSDISSKIDSNGQALSAGGSFDVGTPGTHAEDQRWREVDSIDNANGALDDELSSKLTQKLLALSAGSAASDEPITAEAKTPAAHAVTDNNDECSNSGNNQLATPAAATPGHSSEIKKDGDSAQPPATATITTTVDFQQDDAELLSVSKSMIDTEAALSLDAAEGGKASGDDSASGTGSSSKVILPDPFADISPTAMVATKMPVSPRIVLTIVETVPVYMTVLTTTEPAADCQGKWIVRRHRLLRLVENGYVNASSLLLAGGVASEQERSIVLSLEVGRFKWRRPQSKLYGTWIPLPRARALAATCSLNHRLGPFLNDNLEAYFPAPLPTSFIRHLIMPFFNDPASVLLASQQSGGGQPGSGPTTTPSIRAPTSAEIAESGLGIEFQTM</sequence>
<organism evidence="1 2">
    <name type="scientific">Linderina macrospora</name>
    <dbReference type="NCBI Taxonomy" id="4868"/>
    <lineage>
        <taxon>Eukaryota</taxon>
        <taxon>Fungi</taxon>
        <taxon>Fungi incertae sedis</taxon>
        <taxon>Zoopagomycota</taxon>
        <taxon>Kickxellomycotina</taxon>
        <taxon>Kickxellomycetes</taxon>
        <taxon>Kickxellales</taxon>
        <taxon>Kickxellaceae</taxon>
        <taxon>Linderina</taxon>
    </lineage>
</organism>
<dbReference type="EMBL" id="JANBPW010003650">
    <property type="protein sequence ID" value="KAJ1937067.1"/>
    <property type="molecule type" value="Genomic_DNA"/>
</dbReference>
<evidence type="ECO:0000313" key="1">
    <source>
        <dbReference type="EMBL" id="KAJ1937067.1"/>
    </source>
</evidence>
<proteinExistence type="predicted"/>
<name>A0ACC1J4G2_9FUNG</name>
<keyword evidence="2" id="KW-1185">Reference proteome</keyword>
<evidence type="ECO:0000313" key="2">
    <source>
        <dbReference type="Proteomes" id="UP001150603"/>
    </source>
</evidence>
<accession>A0ACC1J4G2</accession>
<feature type="non-terminal residue" evidence="1">
    <location>
        <position position="409"/>
    </location>
</feature>
<gene>
    <name evidence="1" type="ORF">FBU59_004864</name>
</gene>
<dbReference type="Proteomes" id="UP001150603">
    <property type="component" value="Unassembled WGS sequence"/>
</dbReference>
<protein>
    <submittedName>
        <fullName evidence="1">Uncharacterized protein</fullName>
    </submittedName>
</protein>
<comment type="caution">
    <text evidence="1">The sequence shown here is derived from an EMBL/GenBank/DDBJ whole genome shotgun (WGS) entry which is preliminary data.</text>
</comment>
<reference evidence="1" key="1">
    <citation type="submission" date="2022-07" db="EMBL/GenBank/DDBJ databases">
        <title>Phylogenomic reconstructions and comparative analyses of Kickxellomycotina fungi.</title>
        <authorList>
            <person name="Reynolds N.K."/>
            <person name="Stajich J.E."/>
            <person name="Barry K."/>
            <person name="Grigoriev I.V."/>
            <person name="Crous P."/>
            <person name="Smith M.E."/>
        </authorList>
    </citation>
    <scope>NUCLEOTIDE SEQUENCE</scope>
    <source>
        <strain evidence="1">NRRL 5244</strain>
    </source>
</reference>